<dbReference type="Gramene" id="Kaladp0607s0013.1.v1.1">
    <property type="protein sequence ID" value="Kaladp0607s0013.1.v1.1.CDS.1"/>
    <property type="gene ID" value="Kaladp0607s0013.v1.1"/>
</dbReference>
<keyword evidence="6" id="KW-0809">Transit peptide</keyword>
<dbReference type="FunFam" id="1.25.40.10:FF:002591">
    <property type="entry name" value="Pentatricopeptide repeat-containing protein At1g15510, chloroplastic"/>
    <property type="match status" value="1"/>
</dbReference>
<keyword evidence="11" id="KW-1185">Reference proteome</keyword>
<organism evidence="10 11">
    <name type="scientific">Kalanchoe fedtschenkoi</name>
    <name type="common">Lavender scallops</name>
    <name type="synonym">South American air plant</name>
    <dbReference type="NCBI Taxonomy" id="63787"/>
    <lineage>
        <taxon>Eukaryota</taxon>
        <taxon>Viridiplantae</taxon>
        <taxon>Streptophyta</taxon>
        <taxon>Embryophyta</taxon>
        <taxon>Tracheophyta</taxon>
        <taxon>Spermatophyta</taxon>
        <taxon>Magnoliopsida</taxon>
        <taxon>eudicotyledons</taxon>
        <taxon>Gunneridae</taxon>
        <taxon>Pentapetalae</taxon>
        <taxon>Saxifragales</taxon>
        <taxon>Crassulaceae</taxon>
        <taxon>Kalanchoe</taxon>
    </lineage>
</organism>
<comment type="similarity">
    <text evidence="2">Belongs to the PPR family. PCMP-H subfamily.</text>
</comment>
<dbReference type="FunFam" id="1.25.40.10:FF:000395">
    <property type="entry name" value="Pentatricopeptide repeat-containing protein chloroplastic"/>
    <property type="match status" value="1"/>
</dbReference>
<dbReference type="AlphaFoldDB" id="A0A7N0VEZ9"/>
<dbReference type="PANTHER" id="PTHR47926">
    <property type="entry name" value="PENTATRICOPEPTIDE REPEAT-CONTAINING PROTEIN"/>
    <property type="match status" value="1"/>
</dbReference>
<feature type="region of interest" description="Disordered" evidence="8">
    <location>
        <begin position="1"/>
        <end position="66"/>
    </location>
</feature>
<dbReference type="InterPro" id="IPR011990">
    <property type="entry name" value="TPR-like_helical_dom_sf"/>
</dbReference>
<evidence type="ECO:0000256" key="3">
    <source>
        <dbReference type="ARBA" id="ARBA00022528"/>
    </source>
</evidence>
<sequence>MAVMAKTSAISLQSSDSHLPPPHPISHKPNSLTFPHHHQSTSLRKPPHDLSSSISSTTATTSTDSKDPNSFITQLCLHGNLQRALEALESAQVGQSVVQDDTFILLIRLCEAKRAPFEAGRVYESVSKLHTSTLLSLQLGNALLSMFVRLGNLVDAWYVFGKMEERDVFSWNVLVGGYAKGGYLDEALCLYHRMLWAGVKPDVYTFPCVLRTCGGLPDLARGRELHAHVLRHGFESEVDVVNALITMYVKCGEVWSARLLFDKMPRRDRISWNAMISGYFENGRCLEGLESFSAMRELSVCPDLMTMTSVISACALVGDEGVGKEIHCFAIKAAFVSEISVLNSLIQMYSSVGNLMEAEKVFSRAEGKDVVSWTAMISGFEENGQSEKAIETYQNMEVEGVAPDEITLASVLSACASLGFLDMGAQLHEFAVRTGFILYPIVANTLVDFYSKCRNVEKALEVFNQIRDKNVISWTAIILGLHINNRSFDALVLFRKMIVAVKPNDVTLISLSSACARLGAVMSGKEIHANALRNQLGSEGYLSNALLDMYIKCGRMGLARNLFDPRGNDVASWNILLAGYAQQRQGTLALELFRRMTSLDVCPDEITFISLMCACSRSGMVSEGLDCFDIMKSSFSIEPNLKHYACVVDLLGRSGQLEEAYEFIQKLVVKPDAAIWGALLNACRIHRDIELGEVAAQRIFELDRKSIGYYMLLWDLYAENGKWDKVAKLRKAMREEGVGVDPGCSWIDVKGETHAFLSSSNSHPQAMEIASVLDAIYDKMRAEIPSGSELNPTDEVEASKADIFCGHSERLAVAFGLINTPPGTPIQVTKNLYMCETCHRTVKFVTKFIRREISVRDTEQFHHFKDGACSCGDRGYWGRKDIESATST</sequence>
<evidence type="ECO:0000313" key="10">
    <source>
        <dbReference type="EnsemblPlants" id="Kaladp0607s0013.1.v1.1.CDS.1"/>
    </source>
</evidence>
<dbReference type="EnsemblPlants" id="Kaladp0607s0013.1.v1.1">
    <property type="protein sequence ID" value="Kaladp0607s0013.1.v1.1.CDS.1"/>
    <property type="gene ID" value="Kaladp0607s0013.v1.1"/>
</dbReference>
<dbReference type="FunFam" id="1.25.40.10:FF:000073">
    <property type="entry name" value="Pentatricopeptide repeat-containing protein chloroplastic"/>
    <property type="match status" value="1"/>
</dbReference>
<dbReference type="GO" id="GO:0009451">
    <property type="term" value="P:RNA modification"/>
    <property type="evidence" value="ECO:0007669"/>
    <property type="project" value="EnsemblPlants"/>
</dbReference>
<accession>A0A7N0VEZ9</accession>
<dbReference type="Pfam" id="PF14432">
    <property type="entry name" value="DYW_deaminase"/>
    <property type="match status" value="1"/>
</dbReference>
<dbReference type="GO" id="GO:0008270">
    <property type="term" value="F:zinc ion binding"/>
    <property type="evidence" value="ECO:0007669"/>
    <property type="project" value="InterPro"/>
</dbReference>
<dbReference type="Proteomes" id="UP000594263">
    <property type="component" value="Unplaced"/>
</dbReference>
<evidence type="ECO:0000256" key="1">
    <source>
        <dbReference type="ARBA" id="ARBA00004229"/>
    </source>
</evidence>
<feature type="repeat" description="PPR" evidence="7">
    <location>
        <begin position="604"/>
        <end position="634"/>
    </location>
</feature>
<dbReference type="GO" id="GO:0009416">
    <property type="term" value="P:response to light stimulus"/>
    <property type="evidence" value="ECO:0007669"/>
    <property type="project" value="EnsemblPlants"/>
</dbReference>
<feature type="repeat" description="PPR" evidence="7">
    <location>
        <begin position="569"/>
        <end position="603"/>
    </location>
</feature>
<evidence type="ECO:0000256" key="2">
    <source>
        <dbReference type="ARBA" id="ARBA00006643"/>
    </source>
</evidence>
<feature type="repeat" description="PPR" evidence="7">
    <location>
        <begin position="439"/>
        <end position="473"/>
    </location>
</feature>
<evidence type="ECO:0000256" key="8">
    <source>
        <dbReference type="SAM" id="MobiDB-lite"/>
    </source>
</evidence>
<dbReference type="Pfam" id="PF20431">
    <property type="entry name" value="E_motif"/>
    <property type="match status" value="1"/>
</dbReference>
<feature type="domain" description="DYW" evidence="9">
    <location>
        <begin position="797"/>
        <end position="873"/>
    </location>
</feature>
<dbReference type="Pfam" id="PF01535">
    <property type="entry name" value="PPR"/>
    <property type="match status" value="4"/>
</dbReference>
<dbReference type="Pfam" id="PF13041">
    <property type="entry name" value="PPR_2"/>
    <property type="match status" value="4"/>
</dbReference>
<dbReference type="FunFam" id="1.25.40.10:FF:000851">
    <property type="entry name" value="Pentatricopeptide repeat-containing protein103"/>
    <property type="match status" value="1"/>
</dbReference>
<dbReference type="InterPro" id="IPR046848">
    <property type="entry name" value="E_motif"/>
</dbReference>
<proteinExistence type="inferred from homology"/>
<feature type="compositionally biased region" description="Polar residues" evidence="8">
    <location>
        <begin position="8"/>
        <end position="17"/>
    </location>
</feature>
<evidence type="ECO:0000256" key="7">
    <source>
        <dbReference type="PROSITE-ProRule" id="PRU00708"/>
    </source>
</evidence>
<dbReference type="FunFam" id="1.25.40.10:FF:000776">
    <property type="entry name" value="Pentatricopeptide repeat-containing protein At3g13880"/>
    <property type="match status" value="1"/>
</dbReference>
<comment type="subcellular location">
    <subcellularLocation>
        <location evidence="1">Plastid</location>
        <location evidence="1">Chloroplast</location>
    </subcellularLocation>
</comment>
<dbReference type="GO" id="GO:0009507">
    <property type="term" value="C:chloroplast"/>
    <property type="evidence" value="ECO:0007669"/>
    <property type="project" value="UniProtKB-SubCell"/>
</dbReference>
<keyword evidence="4" id="KW-0934">Plastid</keyword>
<protein>
    <recommendedName>
        <fullName evidence="9">DYW domain-containing protein</fullName>
    </recommendedName>
</protein>
<dbReference type="PROSITE" id="PS51375">
    <property type="entry name" value="PPR"/>
    <property type="match status" value="6"/>
</dbReference>
<dbReference type="GO" id="GO:0003723">
    <property type="term" value="F:RNA binding"/>
    <property type="evidence" value="ECO:0007669"/>
    <property type="project" value="InterPro"/>
</dbReference>
<dbReference type="Gene3D" id="1.25.40.10">
    <property type="entry name" value="Tetratricopeptide repeat domain"/>
    <property type="match status" value="5"/>
</dbReference>
<dbReference type="GO" id="GO:0009658">
    <property type="term" value="P:chloroplast organization"/>
    <property type="evidence" value="ECO:0007669"/>
    <property type="project" value="EnsemblPlants"/>
</dbReference>
<keyword evidence="3" id="KW-0150">Chloroplast</keyword>
<evidence type="ECO:0000256" key="6">
    <source>
        <dbReference type="ARBA" id="ARBA00022946"/>
    </source>
</evidence>
<evidence type="ECO:0000256" key="5">
    <source>
        <dbReference type="ARBA" id="ARBA00022737"/>
    </source>
</evidence>
<name>A0A7N0VEZ9_KALFE</name>
<dbReference type="OMA" id="INNRCFE"/>
<dbReference type="InterPro" id="IPR002885">
    <property type="entry name" value="PPR_rpt"/>
</dbReference>
<dbReference type="InterPro" id="IPR032867">
    <property type="entry name" value="DYW_dom"/>
</dbReference>
<dbReference type="InterPro" id="IPR046960">
    <property type="entry name" value="PPR_At4g14850-like_plant"/>
</dbReference>
<feature type="compositionally biased region" description="Low complexity" evidence="8">
    <location>
        <begin position="51"/>
        <end position="63"/>
    </location>
</feature>
<feature type="repeat" description="PPR" evidence="7">
    <location>
        <begin position="167"/>
        <end position="201"/>
    </location>
</feature>
<evidence type="ECO:0000259" key="9">
    <source>
        <dbReference type="Pfam" id="PF14432"/>
    </source>
</evidence>
<dbReference type="NCBIfam" id="TIGR00756">
    <property type="entry name" value="PPR"/>
    <property type="match status" value="7"/>
</dbReference>
<keyword evidence="5" id="KW-0677">Repeat</keyword>
<reference evidence="10" key="1">
    <citation type="submission" date="2021-01" db="UniProtKB">
        <authorList>
            <consortium name="EnsemblPlants"/>
        </authorList>
    </citation>
    <scope>IDENTIFICATION</scope>
</reference>
<feature type="repeat" description="PPR" evidence="7">
    <location>
        <begin position="369"/>
        <end position="403"/>
    </location>
</feature>
<evidence type="ECO:0000313" key="11">
    <source>
        <dbReference type="Proteomes" id="UP000594263"/>
    </source>
</evidence>
<evidence type="ECO:0000256" key="4">
    <source>
        <dbReference type="ARBA" id="ARBA00022640"/>
    </source>
</evidence>
<feature type="repeat" description="PPR" evidence="7">
    <location>
        <begin position="268"/>
        <end position="302"/>
    </location>
</feature>